<accession>A0A7Y5AQ28</accession>
<dbReference type="GO" id="GO:0004066">
    <property type="term" value="F:asparagine synthase (glutamine-hydrolyzing) activity"/>
    <property type="evidence" value="ECO:0007669"/>
    <property type="project" value="UniProtKB-EC"/>
</dbReference>
<evidence type="ECO:0000313" key="7">
    <source>
        <dbReference type="EMBL" id="NRQ42024.1"/>
    </source>
</evidence>
<organism evidence="7 8">
    <name type="scientific">Rheinheimera lutimaris</name>
    <dbReference type="NCBI Taxonomy" id="2740584"/>
    <lineage>
        <taxon>Bacteria</taxon>
        <taxon>Pseudomonadati</taxon>
        <taxon>Pseudomonadota</taxon>
        <taxon>Gammaproteobacteria</taxon>
        <taxon>Chromatiales</taxon>
        <taxon>Chromatiaceae</taxon>
        <taxon>Rheinheimera</taxon>
    </lineage>
</organism>
<dbReference type="AlphaFoldDB" id="A0A7Y5AQ28"/>
<reference evidence="7 8" key="1">
    <citation type="submission" date="2020-06" db="EMBL/GenBank/DDBJ databases">
        <title>Rheinheimera sp. nov., a marine bacterium isolated from coastal.</title>
        <authorList>
            <person name="Yu Q."/>
            <person name="Qi Y."/>
            <person name="Pu J."/>
        </authorList>
    </citation>
    <scope>NUCLEOTIDE SEQUENCE [LARGE SCALE GENOMIC DNA]</scope>
    <source>
        <strain evidence="7 8">YQF-2</strain>
    </source>
</reference>
<keyword evidence="8" id="KW-1185">Reference proteome</keyword>
<gene>
    <name evidence="7" type="ORF">HRH59_05500</name>
</gene>
<dbReference type="PIRSF" id="PIRSF001589">
    <property type="entry name" value="Asn_synthetase_glu-h"/>
    <property type="match status" value="1"/>
</dbReference>
<dbReference type="InterPro" id="IPR001962">
    <property type="entry name" value="Asn_synthase"/>
</dbReference>
<evidence type="ECO:0000256" key="5">
    <source>
        <dbReference type="PIRSR" id="PIRSR001589-3"/>
    </source>
</evidence>
<comment type="pathway">
    <text evidence="1">Amino-acid biosynthesis; L-asparagine biosynthesis; L-asparagine from L-aspartate (L-Gln route): step 1/1.</text>
</comment>
<dbReference type="SUPFAM" id="SSF52402">
    <property type="entry name" value="Adenine nucleotide alpha hydrolases-like"/>
    <property type="match status" value="1"/>
</dbReference>
<comment type="caution">
    <text evidence="7">The sequence shown here is derived from an EMBL/GenBank/DDBJ whole genome shotgun (WGS) entry which is preliminary data.</text>
</comment>
<evidence type="ECO:0000256" key="1">
    <source>
        <dbReference type="ARBA" id="ARBA00005187"/>
    </source>
</evidence>
<dbReference type="InterPro" id="IPR006426">
    <property type="entry name" value="Asn_synth_AEB"/>
</dbReference>
<proteinExistence type="inferred from homology"/>
<evidence type="ECO:0000256" key="2">
    <source>
        <dbReference type="ARBA" id="ARBA00005752"/>
    </source>
</evidence>
<protein>
    <recommendedName>
        <fullName evidence="3">asparagine synthase (glutamine-hydrolyzing)</fullName>
        <ecNumber evidence="3">6.3.5.4</ecNumber>
    </recommendedName>
</protein>
<dbReference type="InterPro" id="IPR014729">
    <property type="entry name" value="Rossmann-like_a/b/a_fold"/>
</dbReference>
<dbReference type="Pfam" id="PF00733">
    <property type="entry name" value="Asn_synthase"/>
    <property type="match status" value="1"/>
</dbReference>
<dbReference type="PANTHER" id="PTHR43284">
    <property type="entry name" value="ASPARAGINE SYNTHETASE (GLUTAMINE-HYDROLYZING)"/>
    <property type="match status" value="1"/>
</dbReference>
<comment type="similarity">
    <text evidence="2">Belongs to the asparagine synthetase family.</text>
</comment>
<evidence type="ECO:0000313" key="8">
    <source>
        <dbReference type="Proteomes" id="UP000523161"/>
    </source>
</evidence>
<dbReference type="InterPro" id="IPR029055">
    <property type="entry name" value="Ntn_hydrolases_N"/>
</dbReference>
<dbReference type="PANTHER" id="PTHR43284:SF1">
    <property type="entry name" value="ASPARAGINE SYNTHETASE"/>
    <property type="match status" value="1"/>
</dbReference>
<feature type="site" description="Important for beta-aspartyl-AMP intermediate formation" evidence="5">
    <location>
        <position position="327"/>
    </location>
</feature>
<dbReference type="RefSeq" id="WP_173500269.1">
    <property type="nucleotide sequence ID" value="NZ_JABSOD010000004.1"/>
</dbReference>
<dbReference type="EMBL" id="JABSOD010000004">
    <property type="protein sequence ID" value="NRQ42024.1"/>
    <property type="molecule type" value="Genomic_DNA"/>
</dbReference>
<dbReference type="CDD" id="cd01991">
    <property type="entry name" value="Asn_synthase_B_C"/>
    <property type="match status" value="1"/>
</dbReference>
<dbReference type="Gene3D" id="3.40.50.620">
    <property type="entry name" value="HUPs"/>
    <property type="match status" value="1"/>
</dbReference>
<evidence type="ECO:0000256" key="3">
    <source>
        <dbReference type="ARBA" id="ARBA00012737"/>
    </source>
</evidence>
<feature type="domain" description="Asparagine synthetase" evidence="6">
    <location>
        <begin position="204"/>
        <end position="586"/>
    </location>
</feature>
<dbReference type="GO" id="GO:0005829">
    <property type="term" value="C:cytosol"/>
    <property type="evidence" value="ECO:0007669"/>
    <property type="project" value="TreeGrafter"/>
</dbReference>
<dbReference type="EC" id="6.3.5.4" evidence="3"/>
<evidence type="ECO:0000259" key="6">
    <source>
        <dbReference type="Pfam" id="PF00733"/>
    </source>
</evidence>
<name>A0A7Y5AQ28_9GAMM</name>
<evidence type="ECO:0000256" key="4">
    <source>
        <dbReference type="ARBA" id="ARBA00048741"/>
    </source>
</evidence>
<dbReference type="InterPro" id="IPR051786">
    <property type="entry name" value="ASN_synthetase/amidase"/>
</dbReference>
<dbReference type="SUPFAM" id="SSF56235">
    <property type="entry name" value="N-terminal nucleophile aminohydrolases (Ntn hydrolases)"/>
    <property type="match status" value="1"/>
</dbReference>
<comment type="catalytic activity">
    <reaction evidence="4">
        <text>L-aspartate + L-glutamine + ATP + H2O = L-asparagine + L-glutamate + AMP + diphosphate + H(+)</text>
        <dbReference type="Rhea" id="RHEA:12228"/>
        <dbReference type="ChEBI" id="CHEBI:15377"/>
        <dbReference type="ChEBI" id="CHEBI:15378"/>
        <dbReference type="ChEBI" id="CHEBI:29985"/>
        <dbReference type="ChEBI" id="CHEBI:29991"/>
        <dbReference type="ChEBI" id="CHEBI:30616"/>
        <dbReference type="ChEBI" id="CHEBI:33019"/>
        <dbReference type="ChEBI" id="CHEBI:58048"/>
        <dbReference type="ChEBI" id="CHEBI:58359"/>
        <dbReference type="ChEBI" id="CHEBI:456215"/>
        <dbReference type="EC" id="6.3.5.4"/>
    </reaction>
</comment>
<dbReference type="Proteomes" id="UP000523161">
    <property type="component" value="Unassembled WGS sequence"/>
</dbReference>
<dbReference type="GO" id="GO:0006529">
    <property type="term" value="P:asparagine biosynthetic process"/>
    <property type="evidence" value="ECO:0007669"/>
    <property type="project" value="InterPro"/>
</dbReference>
<sequence>MDNYTLVFNKADQQLSILMPGTDTAQLINSQTDFSSWSRAGTDVLLNDDYLVLLSGRCQNREGERLNAAQLHYRDATLLQQQLCGLSGRFALVVFHRPGGCLQAYTDKFAALALFYQSNDSEYRLGTMLNTVSSQQPYAAQSLFDYFYFHTIPGPATVRQDIYKLEPASQLSLSPEQPALTNVYWQPQFAGKLNSTKVALAEQLRRALMQATAAYRDQPAAGCFLSGGLDSSSVVACLAKQSKLPVKTFTIGFSEPGYDETAYAKVVADAFNTEHYVYYVTPDDIAQQLPQIAAYYQQPFGNSSALPTYFCARLAKQQGVDVMLAGDGGDELFSGNERYAKQMIFERFCQSPLFLRRMLAAGVKLGAQLIPHRLTQKARSFIEQSELDLASRLQRYNFLHQHAAEQVFTAEFLAAVDTAAPLRQIQQRFAAAGAVSPVDAMLFNDWKFTLADNDLVKVNGMTELAGVEVVYPMLDQRVVDLSLQLPPEVKLTKHNLRDFYKFALSPILPPATIAKKKHGFGLPFGKWLAEHPPLQQLASTQLDSLAQRHIFRPDFISQTVMQQRQGHAAYYGELIWVMIMLEFWLQRNTGGNITPQ</sequence>